<protein>
    <submittedName>
        <fullName evidence="1">Uncharacterized protein</fullName>
    </submittedName>
</protein>
<reference evidence="1" key="1">
    <citation type="submission" date="2023-07" db="EMBL/GenBank/DDBJ databases">
        <authorList>
            <person name="Stuckert A."/>
        </authorList>
    </citation>
    <scope>NUCLEOTIDE SEQUENCE</scope>
</reference>
<gene>
    <name evidence="1" type="ORF">RIMI_LOCUS23159906</name>
</gene>
<sequence length="174" mass="20002">MGHNVAQLKLQVVEQIEQGCRGQSRVKLLKKRESYWIFTLQTLEPKGLNRDYDITVNHPLRLSLGTLCLSSRLDFPSHRHLSNMSSETVFYNAEEATEIVSKVTALGKFLHTSTQELKNGNLERESKRAINLELHTVTIAEYLRVQRISRGIRVPLQPTFLRMIKNIALNSNIY</sequence>
<name>A0ABN9MS74_9NEOB</name>
<evidence type="ECO:0000313" key="2">
    <source>
        <dbReference type="Proteomes" id="UP001176940"/>
    </source>
</evidence>
<organism evidence="1 2">
    <name type="scientific">Ranitomeya imitator</name>
    <name type="common">mimic poison frog</name>
    <dbReference type="NCBI Taxonomy" id="111125"/>
    <lineage>
        <taxon>Eukaryota</taxon>
        <taxon>Metazoa</taxon>
        <taxon>Chordata</taxon>
        <taxon>Craniata</taxon>
        <taxon>Vertebrata</taxon>
        <taxon>Euteleostomi</taxon>
        <taxon>Amphibia</taxon>
        <taxon>Batrachia</taxon>
        <taxon>Anura</taxon>
        <taxon>Neobatrachia</taxon>
        <taxon>Hyloidea</taxon>
        <taxon>Dendrobatidae</taxon>
        <taxon>Dendrobatinae</taxon>
        <taxon>Ranitomeya</taxon>
    </lineage>
</organism>
<keyword evidence="2" id="KW-1185">Reference proteome</keyword>
<accession>A0ABN9MS74</accession>
<comment type="caution">
    <text evidence="1">The sequence shown here is derived from an EMBL/GenBank/DDBJ whole genome shotgun (WGS) entry which is preliminary data.</text>
</comment>
<proteinExistence type="predicted"/>
<dbReference type="Proteomes" id="UP001176940">
    <property type="component" value="Unassembled WGS sequence"/>
</dbReference>
<dbReference type="EMBL" id="CAUEEQ010079353">
    <property type="protein sequence ID" value="CAJ0968528.1"/>
    <property type="molecule type" value="Genomic_DNA"/>
</dbReference>
<evidence type="ECO:0000313" key="1">
    <source>
        <dbReference type="EMBL" id="CAJ0968528.1"/>
    </source>
</evidence>